<organism evidence="3">
    <name type="scientific">Anguilla anguilla</name>
    <name type="common">European freshwater eel</name>
    <name type="synonym">Muraena anguilla</name>
    <dbReference type="NCBI Taxonomy" id="7936"/>
    <lineage>
        <taxon>Eukaryota</taxon>
        <taxon>Metazoa</taxon>
        <taxon>Chordata</taxon>
        <taxon>Craniata</taxon>
        <taxon>Vertebrata</taxon>
        <taxon>Euteleostomi</taxon>
        <taxon>Actinopterygii</taxon>
        <taxon>Neopterygii</taxon>
        <taxon>Teleostei</taxon>
        <taxon>Anguilliformes</taxon>
        <taxon>Anguillidae</taxon>
        <taxon>Anguilla</taxon>
    </lineage>
</organism>
<evidence type="ECO:0000256" key="1">
    <source>
        <dbReference type="SAM" id="MobiDB-lite"/>
    </source>
</evidence>
<feature type="chain" id="PRO_5002431390" evidence="2">
    <location>
        <begin position="26"/>
        <end position="62"/>
    </location>
</feature>
<name>A0A0E9PMP7_ANGAN</name>
<feature type="region of interest" description="Disordered" evidence="1">
    <location>
        <begin position="42"/>
        <end position="62"/>
    </location>
</feature>
<reference evidence="3" key="2">
    <citation type="journal article" date="2015" name="Fish Shellfish Immunol.">
        <title>Early steps in the European eel (Anguilla anguilla)-Vibrio vulnificus interaction in the gills: Role of the RtxA13 toxin.</title>
        <authorList>
            <person name="Callol A."/>
            <person name="Pajuelo D."/>
            <person name="Ebbesson L."/>
            <person name="Teles M."/>
            <person name="MacKenzie S."/>
            <person name="Amaro C."/>
        </authorList>
    </citation>
    <scope>NUCLEOTIDE SEQUENCE</scope>
</reference>
<proteinExistence type="predicted"/>
<evidence type="ECO:0000256" key="2">
    <source>
        <dbReference type="SAM" id="SignalP"/>
    </source>
</evidence>
<dbReference type="EMBL" id="GBXM01102676">
    <property type="protein sequence ID" value="JAH05901.1"/>
    <property type="molecule type" value="Transcribed_RNA"/>
</dbReference>
<evidence type="ECO:0000313" key="3">
    <source>
        <dbReference type="EMBL" id="JAH05901.1"/>
    </source>
</evidence>
<dbReference type="AlphaFoldDB" id="A0A0E9PMP7"/>
<sequence>MNGFACAGLYIVSVQWLWLAPLADRKCHFALGFSKESKTLKRPGAQEREGEGCVDESYTRLR</sequence>
<protein>
    <submittedName>
        <fullName evidence="3">Uncharacterized protein</fullName>
    </submittedName>
</protein>
<keyword evidence="2" id="KW-0732">Signal</keyword>
<accession>A0A0E9PMP7</accession>
<reference evidence="3" key="1">
    <citation type="submission" date="2014-11" db="EMBL/GenBank/DDBJ databases">
        <authorList>
            <person name="Amaro Gonzalez C."/>
        </authorList>
    </citation>
    <scope>NUCLEOTIDE SEQUENCE</scope>
</reference>
<feature type="signal peptide" evidence="2">
    <location>
        <begin position="1"/>
        <end position="25"/>
    </location>
</feature>